<evidence type="ECO:0000256" key="3">
    <source>
        <dbReference type="ARBA" id="ARBA00022490"/>
    </source>
</evidence>
<dbReference type="GO" id="GO:0016887">
    <property type="term" value="F:ATP hydrolysis activity"/>
    <property type="evidence" value="ECO:0007669"/>
    <property type="project" value="InterPro"/>
</dbReference>
<dbReference type="InterPro" id="IPR011704">
    <property type="entry name" value="ATPase_dyneun-rel_AAA"/>
</dbReference>
<evidence type="ECO:0000256" key="7">
    <source>
        <dbReference type="ARBA" id="ARBA00022987"/>
    </source>
</evidence>
<dbReference type="Gene3D" id="3.40.50.300">
    <property type="entry name" value="P-loop containing nucleotide triphosphate hydrolases"/>
    <property type="match status" value="1"/>
</dbReference>
<evidence type="ECO:0000256" key="4">
    <source>
        <dbReference type="ARBA" id="ARBA00022741"/>
    </source>
</evidence>
<dbReference type="EMBL" id="JACCKB010000005">
    <property type="protein sequence ID" value="NYZ65508.1"/>
    <property type="molecule type" value="Genomic_DNA"/>
</dbReference>
<keyword evidence="12" id="KW-1185">Reference proteome</keyword>
<evidence type="ECO:0000256" key="2">
    <source>
        <dbReference type="ARBA" id="ARBA00009417"/>
    </source>
</evidence>
<keyword evidence="4" id="KW-0547">Nucleotide-binding</keyword>
<evidence type="ECO:0000256" key="5">
    <source>
        <dbReference type="ARBA" id="ARBA00022801"/>
    </source>
</evidence>
<dbReference type="Pfam" id="PF07728">
    <property type="entry name" value="AAA_5"/>
    <property type="match status" value="1"/>
</dbReference>
<gene>
    <name evidence="11" type="primary">gvpN</name>
    <name evidence="11" type="ORF">H0A36_05755</name>
</gene>
<evidence type="ECO:0000256" key="8">
    <source>
        <dbReference type="ARBA" id="ARBA00035108"/>
    </source>
</evidence>
<dbReference type="NCBIfam" id="TIGR02640">
    <property type="entry name" value="gas_vesic_GvpN"/>
    <property type="match status" value="1"/>
</dbReference>
<evidence type="ECO:0000256" key="9">
    <source>
        <dbReference type="ARBA" id="ARBA00049360"/>
    </source>
</evidence>
<dbReference type="Proteomes" id="UP000569732">
    <property type="component" value="Unassembled WGS sequence"/>
</dbReference>
<evidence type="ECO:0000259" key="10">
    <source>
        <dbReference type="SMART" id="SM00382"/>
    </source>
</evidence>
<evidence type="ECO:0000256" key="1">
    <source>
        <dbReference type="ARBA" id="ARBA00004496"/>
    </source>
</evidence>
<comment type="subcellular location">
    <subcellularLocation>
        <location evidence="1">Cytoplasm</location>
    </subcellularLocation>
    <subcellularLocation>
        <location evidence="8">Gas vesicle</location>
    </subcellularLocation>
</comment>
<organism evidence="11 12">
    <name type="scientific">Spartinivicinus marinus</name>
    <dbReference type="NCBI Taxonomy" id="2994442"/>
    <lineage>
        <taxon>Bacteria</taxon>
        <taxon>Pseudomonadati</taxon>
        <taxon>Pseudomonadota</taxon>
        <taxon>Gammaproteobacteria</taxon>
        <taxon>Oceanospirillales</taxon>
        <taxon>Zooshikellaceae</taxon>
        <taxon>Spartinivicinus</taxon>
    </lineage>
</organism>
<keyword evidence="6" id="KW-0067">ATP-binding</keyword>
<proteinExistence type="inferred from homology"/>
<dbReference type="AlphaFoldDB" id="A0A853I464"/>
<sequence length="327" mass="36619">MTNNQAGVSGVAVAKLPANEDKIIPTASDKFVLTPYVEEIVQRAQGYLKAGYPVHFAGPAGTGKTTLAFHVAASLRRPVTLIHGNDEFGSSDLIGKDAGYSKKQVVDNFIHSVIKREEEMMQLWVDNRLTSACRNGDTLIYDEFNRSRPEANNVLLSVLSEGVLNLPGLRHRGEGYLDVNPDFHAIFTSNPEEYAGTHKAQDALLDRMITIRLEHPDLETEIEIVSKRSGIEWSEAQRIVRVMRTLRKVKKNQFKTTIRSGIAIGKVLAQSGGQARWDNINFRRTCYDLFNVVTTSTSPNNIKQREQLISEVIRKICTVKIIELDKK</sequence>
<dbReference type="RefSeq" id="WP_180567536.1">
    <property type="nucleotide sequence ID" value="NZ_JACCKB010000005.1"/>
</dbReference>
<protein>
    <submittedName>
        <fullName evidence="11">Gas vesicle protein GvpN</fullName>
    </submittedName>
</protein>
<dbReference type="PANTHER" id="PTHR42759:SF1">
    <property type="entry name" value="MAGNESIUM-CHELATASE SUBUNIT CHLD"/>
    <property type="match status" value="1"/>
</dbReference>
<dbReference type="InterPro" id="IPR027417">
    <property type="entry name" value="P-loop_NTPase"/>
</dbReference>
<dbReference type="GO" id="GO:0031412">
    <property type="term" value="P:gas vesicle organization"/>
    <property type="evidence" value="ECO:0007669"/>
    <property type="project" value="InterPro"/>
</dbReference>
<dbReference type="PANTHER" id="PTHR42759">
    <property type="entry name" value="MOXR FAMILY PROTEIN"/>
    <property type="match status" value="1"/>
</dbReference>
<dbReference type="GO" id="GO:0005737">
    <property type="term" value="C:cytoplasm"/>
    <property type="evidence" value="ECO:0007669"/>
    <property type="project" value="UniProtKB-SubCell"/>
</dbReference>
<dbReference type="InterPro" id="IPR013462">
    <property type="entry name" value="Gas-vesicle_GvpN"/>
</dbReference>
<name>A0A853I464_9GAMM</name>
<reference evidence="11 12" key="1">
    <citation type="submission" date="2020-07" db="EMBL/GenBank/DDBJ databases">
        <title>Endozoicomonas sp. nov., isolated from sediment.</title>
        <authorList>
            <person name="Gu T."/>
        </authorList>
    </citation>
    <scope>NUCLEOTIDE SEQUENCE [LARGE SCALE GENOMIC DNA]</scope>
    <source>
        <strain evidence="11 12">SM1973</strain>
    </source>
</reference>
<evidence type="ECO:0000256" key="6">
    <source>
        <dbReference type="ARBA" id="ARBA00022840"/>
    </source>
</evidence>
<feature type="domain" description="AAA+ ATPase" evidence="10">
    <location>
        <begin position="50"/>
        <end position="219"/>
    </location>
</feature>
<dbReference type="GO" id="GO:0031411">
    <property type="term" value="C:gas vesicle"/>
    <property type="evidence" value="ECO:0007669"/>
    <property type="project" value="UniProtKB-SubCell"/>
</dbReference>
<keyword evidence="5" id="KW-0378">Hydrolase</keyword>
<dbReference type="SUPFAM" id="SSF52540">
    <property type="entry name" value="P-loop containing nucleoside triphosphate hydrolases"/>
    <property type="match status" value="1"/>
</dbReference>
<dbReference type="SMART" id="SM00382">
    <property type="entry name" value="AAA"/>
    <property type="match status" value="1"/>
</dbReference>
<dbReference type="GO" id="GO:0005524">
    <property type="term" value="F:ATP binding"/>
    <property type="evidence" value="ECO:0007669"/>
    <property type="project" value="UniProtKB-KW"/>
</dbReference>
<dbReference type="CDD" id="cd00009">
    <property type="entry name" value="AAA"/>
    <property type="match status" value="1"/>
</dbReference>
<keyword evidence="3" id="KW-0963">Cytoplasm</keyword>
<comment type="caution">
    <text evidence="11">The sequence shown here is derived from an EMBL/GenBank/DDBJ whole genome shotgun (WGS) entry which is preliminary data.</text>
</comment>
<dbReference type="InterPro" id="IPR003593">
    <property type="entry name" value="AAA+_ATPase"/>
</dbReference>
<evidence type="ECO:0000313" key="11">
    <source>
        <dbReference type="EMBL" id="NYZ65508.1"/>
    </source>
</evidence>
<accession>A0A853I464</accession>
<comment type="similarity">
    <text evidence="2">Belongs to the CbbQ/NirQ/NorQ/GpvN family.</text>
</comment>
<keyword evidence="7" id="KW-0304">Gas vesicle</keyword>
<evidence type="ECO:0000313" key="12">
    <source>
        <dbReference type="Proteomes" id="UP000569732"/>
    </source>
</evidence>
<dbReference type="InterPro" id="IPR050764">
    <property type="entry name" value="CbbQ/NirQ/NorQ/GpvN"/>
</dbReference>
<comment type="catalytic activity">
    <reaction evidence="9">
        <text>ATP + H2O = ADP + phosphate + H(+)</text>
        <dbReference type="Rhea" id="RHEA:13065"/>
        <dbReference type="ChEBI" id="CHEBI:15377"/>
        <dbReference type="ChEBI" id="CHEBI:15378"/>
        <dbReference type="ChEBI" id="CHEBI:30616"/>
        <dbReference type="ChEBI" id="CHEBI:43474"/>
        <dbReference type="ChEBI" id="CHEBI:456216"/>
    </reaction>
</comment>